<dbReference type="KEGG" id="pdh:B9T62_17650"/>
<dbReference type="RefSeq" id="WP_087916452.1">
    <property type="nucleotide sequence ID" value="NZ_CP021780.1"/>
</dbReference>
<keyword evidence="2" id="KW-1185">Reference proteome</keyword>
<name>A0A2Z2KGU8_9BACL</name>
<protein>
    <submittedName>
        <fullName evidence="1">Uncharacterized protein</fullName>
    </submittedName>
</protein>
<proteinExistence type="predicted"/>
<reference evidence="1 2" key="1">
    <citation type="submission" date="2017-06" db="EMBL/GenBank/DDBJ databases">
        <title>Complete genome sequence of Paenibacillus donghaensis KCTC 13049T isolated from East Sea sediment, South Korea.</title>
        <authorList>
            <person name="Jung B.K."/>
            <person name="Hong S.-J."/>
            <person name="Shin J.-H."/>
        </authorList>
    </citation>
    <scope>NUCLEOTIDE SEQUENCE [LARGE SCALE GENOMIC DNA]</scope>
    <source>
        <strain evidence="1 2">KCTC 13049</strain>
    </source>
</reference>
<evidence type="ECO:0000313" key="1">
    <source>
        <dbReference type="EMBL" id="ASA22453.1"/>
    </source>
</evidence>
<evidence type="ECO:0000313" key="2">
    <source>
        <dbReference type="Proteomes" id="UP000249890"/>
    </source>
</evidence>
<dbReference type="OrthoDB" id="7888911at2"/>
<accession>A0A2Z2KGU8</accession>
<organism evidence="1 2">
    <name type="scientific">Paenibacillus donghaensis</name>
    <dbReference type="NCBI Taxonomy" id="414771"/>
    <lineage>
        <taxon>Bacteria</taxon>
        <taxon>Bacillati</taxon>
        <taxon>Bacillota</taxon>
        <taxon>Bacilli</taxon>
        <taxon>Bacillales</taxon>
        <taxon>Paenibacillaceae</taxon>
        <taxon>Paenibacillus</taxon>
    </lineage>
</organism>
<dbReference type="AlphaFoldDB" id="A0A2Z2KGU8"/>
<dbReference type="Proteomes" id="UP000249890">
    <property type="component" value="Chromosome"/>
</dbReference>
<sequence>MDKKLMKLLKKLYLHANSVYDAERAVSTYRTDTLSPQETELLQQHGWELNAMEHLTHDGVNRKLVDLQADERLSWPVIAGAFIAGVGGSFPRGISALMSYHMMIHMQEHPYDQAKHFICCRYCAHHRDGWEHLSYIQYALHQGHIYGSSSVGAYADLSEFAKLAGEQRILPTAEDIQQFKSLLRLLEEAAEDESPGQFEKRLTTEKLLKSGAGIRRGILQSLAMVGVLPNRVLALDPGHWTYMEDILEGEPQLNNTKGRSDMQMPWAGWIGSLGVDRDKAQQLFGEYLN</sequence>
<gene>
    <name evidence="1" type="ORF">B9T62_17650</name>
</gene>
<dbReference type="EMBL" id="CP021780">
    <property type="protein sequence ID" value="ASA22453.1"/>
    <property type="molecule type" value="Genomic_DNA"/>
</dbReference>